<evidence type="ECO:0000313" key="1">
    <source>
        <dbReference type="EMBL" id="MBN2067295.1"/>
    </source>
</evidence>
<name>A0A939CA22_9ARCH</name>
<reference evidence="1" key="1">
    <citation type="submission" date="2021-01" db="EMBL/GenBank/DDBJ databases">
        <title>Active Sulfur Cycling in an Early Earth Analoge.</title>
        <authorList>
            <person name="Hahn C.R."/>
            <person name="Youssef N.H."/>
            <person name="Elshahed M."/>
        </authorList>
    </citation>
    <scope>NUCLEOTIDE SEQUENCE</scope>
    <source>
        <strain evidence="1">Zod_Metabat.1151</strain>
    </source>
</reference>
<proteinExistence type="predicted"/>
<comment type="caution">
    <text evidence="1">The sequence shown here is derived from an EMBL/GenBank/DDBJ whole genome shotgun (WGS) entry which is preliminary data.</text>
</comment>
<dbReference type="Gene3D" id="3.40.50.150">
    <property type="entry name" value="Vaccinia Virus protein VP39"/>
    <property type="match status" value="1"/>
</dbReference>
<accession>A0A939CA22</accession>
<evidence type="ECO:0008006" key="3">
    <source>
        <dbReference type="Google" id="ProtNLM"/>
    </source>
</evidence>
<dbReference type="AlphaFoldDB" id="A0A939CA22"/>
<organism evidence="1 2">
    <name type="scientific">Candidatus Iainarchaeum sp</name>
    <dbReference type="NCBI Taxonomy" id="3101447"/>
    <lineage>
        <taxon>Archaea</taxon>
        <taxon>Candidatus Iainarchaeota</taxon>
        <taxon>Candidatus Iainarchaeia</taxon>
        <taxon>Candidatus Iainarchaeales</taxon>
        <taxon>Candidatus Iainarchaeaceae</taxon>
        <taxon>Candidatus Iainarchaeum</taxon>
    </lineage>
</organism>
<dbReference type="Proteomes" id="UP000809243">
    <property type="component" value="Unassembled WGS sequence"/>
</dbReference>
<protein>
    <recommendedName>
        <fullName evidence="3">Methyltransferase domain-containing protein</fullName>
    </recommendedName>
</protein>
<dbReference type="EMBL" id="JAFGDB010000039">
    <property type="protein sequence ID" value="MBN2067295.1"/>
    <property type="molecule type" value="Genomic_DNA"/>
</dbReference>
<dbReference type="InterPro" id="IPR029063">
    <property type="entry name" value="SAM-dependent_MTases_sf"/>
</dbReference>
<sequence>MNPGKRRRKQQINLRRKRARKNVSFRALTGEERRRVEEQELSAIRDTWVRGKDAFDVDGLLSVESLHNIKFKPLLQKLQKRFPFEKLGVLDEGAGRSSLKEELLRSELGKGLRITTTDVRKNVVPDRVANVLGLVGEFGKNKFHLVVSTAGGALYTPAGEKALFQIVSVLKPGGIGIVDTSISNERLHQLAKRLNFSIQKIHSHSVVFTKNFGISGKK</sequence>
<dbReference type="SUPFAM" id="SSF53335">
    <property type="entry name" value="S-adenosyl-L-methionine-dependent methyltransferases"/>
    <property type="match status" value="1"/>
</dbReference>
<gene>
    <name evidence="1" type="ORF">JW744_02410</name>
</gene>
<evidence type="ECO:0000313" key="2">
    <source>
        <dbReference type="Proteomes" id="UP000809243"/>
    </source>
</evidence>